<evidence type="ECO:0000313" key="2">
    <source>
        <dbReference type="EMBL" id="OGY93234.1"/>
    </source>
</evidence>
<accession>A0A1G2BVP3</accession>
<protein>
    <submittedName>
        <fullName evidence="2">Uncharacterized protein</fullName>
    </submittedName>
</protein>
<dbReference type="EMBL" id="MHKQ01000026">
    <property type="protein sequence ID" value="OGY93234.1"/>
    <property type="molecule type" value="Genomic_DNA"/>
</dbReference>
<evidence type="ECO:0000313" key="3">
    <source>
        <dbReference type="Proteomes" id="UP000177626"/>
    </source>
</evidence>
<organism evidence="2 3">
    <name type="scientific">Candidatus Komeilibacteria bacterium RIFOXYC1_FULL_37_11</name>
    <dbReference type="NCBI Taxonomy" id="1798555"/>
    <lineage>
        <taxon>Bacteria</taxon>
        <taxon>Candidatus Komeiliibacteriota</taxon>
    </lineage>
</organism>
<reference evidence="2 3" key="1">
    <citation type="journal article" date="2016" name="Nat. Commun.">
        <title>Thousands of microbial genomes shed light on interconnected biogeochemical processes in an aquifer system.</title>
        <authorList>
            <person name="Anantharaman K."/>
            <person name="Brown C.T."/>
            <person name="Hug L.A."/>
            <person name="Sharon I."/>
            <person name="Castelle C.J."/>
            <person name="Probst A.J."/>
            <person name="Thomas B.C."/>
            <person name="Singh A."/>
            <person name="Wilkins M.J."/>
            <person name="Karaoz U."/>
            <person name="Brodie E.L."/>
            <person name="Williams K.H."/>
            <person name="Hubbard S.S."/>
            <person name="Banfield J.F."/>
        </authorList>
    </citation>
    <scope>NUCLEOTIDE SEQUENCE [LARGE SCALE GENOMIC DNA]</scope>
</reference>
<keyword evidence="1" id="KW-0472">Membrane</keyword>
<feature type="transmembrane region" description="Helical" evidence="1">
    <location>
        <begin position="53"/>
        <end position="74"/>
    </location>
</feature>
<name>A0A1G2BVP3_9BACT</name>
<sequence>MIFKKSKHKIDLDTGTEFEESTEIWVADFGSHEIEKELRQEVAKLKPKEPASFSWTIVSVVLVVFIVMTELLLRQAGLKMYWSEQFIFWVTWLWRLILIVIWLALARLRWLFSADKMFITSIVSFVSAVIILGLIKIIYVQSAWAWLNFLVEPFWVVLLITFLGILFIRFSKTKS</sequence>
<feature type="transmembrane region" description="Helical" evidence="1">
    <location>
        <begin position="117"/>
        <end position="139"/>
    </location>
</feature>
<proteinExistence type="predicted"/>
<keyword evidence="1" id="KW-0812">Transmembrane</keyword>
<keyword evidence="1" id="KW-1133">Transmembrane helix</keyword>
<dbReference type="Proteomes" id="UP000177626">
    <property type="component" value="Unassembled WGS sequence"/>
</dbReference>
<comment type="caution">
    <text evidence="2">The sequence shown here is derived from an EMBL/GenBank/DDBJ whole genome shotgun (WGS) entry which is preliminary data.</text>
</comment>
<dbReference type="AlphaFoldDB" id="A0A1G2BVP3"/>
<evidence type="ECO:0000256" key="1">
    <source>
        <dbReference type="SAM" id="Phobius"/>
    </source>
</evidence>
<feature type="transmembrane region" description="Helical" evidence="1">
    <location>
        <begin position="86"/>
        <end position="105"/>
    </location>
</feature>
<gene>
    <name evidence="2" type="ORF">A2406_03420</name>
</gene>
<feature type="transmembrane region" description="Helical" evidence="1">
    <location>
        <begin position="145"/>
        <end position="168"/>
    </location>
</feature>